<protein>
    <submittedName>
        <fullName evidence="10">DNA internalization-related competence protein ComEC/Rec2</fullName>
    </submittedName>
</protein>
<keyword evidence="2" id="KW-1003">Cell membrane</keyword>
<dbReference type="InterPro" id="IPR035681">
    <property type="entry name" value="ComA-like_MBL"/>
</dbReference>
<feature type="transmembrane region" description="Helical" evidence="6">
    <location>
        <begin position="48"/>
        <end position="69"/>
    </location>
</feature>
<feature type="transmembrane region" description="Helical" evidence="6">
    <location>
        <begin position="441"/>
        <end position="459"/>
    </location>
</feature>
<feature type="transmembrane region" description="Helical" evidence="6">
    <location>
        <begin position="471"/>
        <end position="488"/>
    </location>
</feature>
<dbReference type="InterPro" id="IPR001279">
    <property type="entry name" value="Metallo-B-lactamas"/>
</dbReference>
<evidence type="ECO:0000256" key="5">
    <source>
        <dbReference type="ARBA" id="ARBA00023136"/>
    </source>
</evidence>
<evidence type="ECO:0000256" key="1">
    <source>
        <dbReference type="ARBA" id="ARBA00004651"/>
    </source>
</evidence>
<dbReference type="Gene3D" id="3.60.15.10">
    <property type="entry name" value="Ribonuclease Z/Hydroxyacylglutathione hydrolase-like"/>
    <property type="match status" value="1"/>
</dbReference>
<feature type="transmembrane region" description="Helical" evidence="6">
    <location>
        <begin position="415"/>
        <end position="435"/>
    </location>
</feature>
<dbReference type="AlphaFoldDB" id="A0A0B7ITE1"/>
<dbReference type="HOGENOM" id="CLU_010363_3_0_4"/>
<dbReference type="InterPro" id="IPR004797">
    <property type="entry name" value="Competence_ComEC/Rec2"/>
</dbReference>
<dbReference type="STRING" id="1581680.BN1209_0485"/>
<dbReference type="PANTHER" id="PTHR30619:SF1">
    <property type="entry name" value="RECOMBINATION PROTEIN 2"/>
    <property type="match status" value="1"/>
</dbReference>
<dbReference type="InterPro" id="IPR004477">
    <property type="entry name" value="ComEC_N"/>
</dbReference>
<feature type="transmembrane region" description="Helical" evidence="6">
    <location>
        <begin position="286"/>
        <end position="304"/>
    </location>
</feature>
<dbReference type="InterPro" id="IPR052159">
    <property type="entry name" value="Competence_DNA_uptake"/>
</dbReference>
<dbReference type="Proteomes" id="UP000056322">
    <property type="component" value="Chromosome 1"/>
</dbReference>
<feature type="transmembrane region" description="Helical" evidence="6">
    <location>
        <begin position="383"/>
        <end position="403"/>
    </location>
</feature>
<evidence type="ECO:0000256" key="6">
    <source>
        <dbReference type="SAM" id="Phobius"/>
    </source>
</evidence>
<dbReference type="Pfam" id="PF03772">
    <property type="entry name" value="Competence"/>
    <property type="match status" value="1"/>
</dbReference>
<evidence type="ECO:0000259" key="8">
    <source>
        <dbReference type="Pfam" id="PF03772"/>
    </source>
</evidence>
<dbReference type="NCBIfam" id="TIGR00360">
    <property type="entry name" value="ComEC_N-term"/>
    <property type="match status" value="1"/>
</dbReference>
<dbReference type="CDD" id="cd07731">
    <property type="entry name" value="ComA-like_MBL-fold"/>
    <property type="match status" value="1"/>
</dbReference>
<proteinExistence type="predicted"/>
<keyword evidence="11" id="KW-1185">Reference proteome</keyword>
<feature type="transmembrane region" description="Helical" evidence="6">
    <location>
        <begin position="494"/>
        <end position="510"/>
    </location>
</feature>
<feature type="domain" description="Metallo-beta-lactamase" evidence="7">
    <location>
        <begin position="524"/>
        <end position="714"/>
    </location>
</feature>
<organism evidence="10 11">
    <name type="scientific">Candidatus Methylopumilus turicensis</name>
    <dbReference type="NCBI Taxonomy" id="1581680"/>
    <lineage>
        <taxon>Bacteria</taxon>
        <taxon>Pseudomonadati</taxon>
        <taxon>Pseudomonadota</taxon>
        <taxon>Betaproteobacteria</taxon>
        <taxon>Nitrosomonadales</taxon>
        <taxon>Methylophilaceae</taxon>
        <taxon>Candidatus Methylopumilus</taxon>
    </lineage>
</organism>
<dbReference type="GO" id="GO:0030420">
    <property type="term" value="P:establishment of competence for transformation"/>
    <property type="evidence" value="ECO:0007669"/>
    <property type="project" value="InterPro"/>
</dbReference>
<comment type="subcellular location">
    <subcellularLocation>
        <location evidence="1">Cell membrane</location>
        <topology evidence="1">Multi-pass membrane protein</topology>
    </subcellularLocation>
</comment>
<feature type="transmembrane region" description="Helical" evidence="6">
    <location>
        <begin position="251"/>
        <end position="274"/>
    </location>
</feature>
<dbReference type="InterPro" id="IPR025405">
    <property type="entry name" value="DUF4131"/>
</dbReference>
<dbReference type="EMBL" id="LN794158">
    <property type="protein sequence ID" value="CEN55533.1"/>
    <property type="molecule type" value="Genomic_DNA"/>
</dbReference>
<dbReference type="RefSeq" id="WP_045750789.1">
    <property type="nucleotide sequence ID" value="NZ_LN794158.1"/>
</dbReference>
<dbReference type="InterPro" id="IPR036866">
    <property type="entry name" value="RibonucZ/Hydroxyglut_hydro"/>
</dbReference>
<evidence type="ECO:0000259" key="9">
    <source>
        <dbReference type="Pfam" id="PF13567"/>
    </source>
</evidence>
<sequence>MAIQAIIFVLGVWLFQQMSFIPSIFWLLAFIPLIFCAYRFVVIRRVAFHVLALALGFVWAGLFASWRLADALPYEWESKEVELVGVVATLPQVIENGTRFNVNVERVLTPGAHVPEHIALAQYADGFSEIKKPTDLLAFHAGERWHLRVKLKRPHATMNPHGFDFEAWALERNIRAVGVVRKASTNQRLSDFVWRPTYMIEALRERVQSRISQVLKGRPYAGVLQALVMGDESEITQEDWQVFLRTGINHLMSISGLHITMLSGIAFAFVMALWRRSSKFTLKLPARKAAVVAGVLVALSYALVAGFSVPTQRTVYMLMVFAFALWSNKPVDIVKVLAYALFVVALLDPWAVLAPGFYLSFGAVAIIAYALGGRLGQSHWFTAAVRTQWVVTLGLVPLLLLMFQQISLISPVANALAIPIVSLLVVPLSLLGAILPIDGALWLAHWLMQALMLALKWMAALPLSTWQQQAPPVWTFLLAMFGLVWMLLPRGFPLRLLGVIFFLPLFLVMPKAPEEGAMLVTVLDVGQGLAVFVRTHQHTLLYDTGPQYTSLTDAGGRILVPYLRAEGVKRLDGLVVSHNDNDHSGGMRSVLSQVPVNWMASSLPQLPAELRNIKHLTCFAGQQWTWDGVRFEMLSPDLTSYPDKAIKDNNRSCVLKITSVSGSALLAGDIERPVEMRLAENAGSSLKADVLIVPHHGSRTSSSETWIEAVNPKTVIFTVGYRNRFGHPKPDIVARYLRRNIKTYRSDENGAVLFNFNAKSGWSEQAWRNTHCHYWHDK</sequence>
<accession>A0A0B7ITE1</accession>
<dbReference type="NCBIfam" id="TIGR00361">
    <property type="entry name" value="ComEC_Rec2"/>
    <property type="match status" value="1"/>
</dbReference>
<keyword evidence="4 6" id="KW-1133">Transmembrane helix</keyword>
<feature type="transmembrane region" description="Helical" evidence="6">
    <location>
        <begin position="20"/>
        <end position="41"/>
    </location>
</feature>
<feature type="domain" description="ComEC/Rec2-related protein" evidence="8">
    <location>
        <begin position="227"/>
        <end position="490"/>
    </location>
</feature>
<dbReference type="OrthoDB" id="9761531at2"/>
<keyword evidence="3 6" id="KW-0812">Transmembrane</keyword>
<feature type="domain" description="DUF4131" evidence="9">
    <location>
        <begin position="21"/>
        <end position="184"/>
    </location>
</feature>
<evidence type="ECO:0000313" key="10">
    <source>
        <dbReference type="EMBL" id="CEN55533.1"/>
    </source>
</evidence>
<dbReference type="Pfam" id="PF00753">
    <property type="entry name" value="Lactamase_B"/>
    <property type="match status" value="1"/>
</dbReference>
<evidence type="ECO:0000256" key="4">
    <source>
        <dbReference type="ARBA" id="ARBA00022989"/>
    </source>
</evidence>
<reference evidence="11" key="1">
    <citation type="submission" date="2014-12" db="EMBL/GenBank/DDBJ databases">
        <authorList>
            <person name="Salcher M.M."/>
        </authorList>
    </citation>
    <scope>NUCLEOTIDE SEQUENCE [LARGE SCALE GENOMIC DNA]</scope>
    <source>
        <strain evidence="11">MMS-10A-171</strain>
    </source>
</reference>
<feature type="transmembrane region" description="Helical" evidence="6">
    <location>
        <begin position="338"/>
        <end position="371"/>
    </location>
</feature>
<gene>
    <name evidence="10" type="ORF">BN1209_0485</name>
</gene>
<evidence type="ECO:0000313" key="11">
    <source>
        <dbReference type="Proteomes" id="UP000056322"/>
    </source>
</evidence>
<evidence type="ECO:0000259" key="7">
    <source>
        <dbReference type="Pfam" id="PF00753"/>
    </source>
</evidence>
<keyword evidence="5 6" id="KW-0472">Membrane</keyword>
<dbReference type="GO" id="GO:0005886">
    <property type="term" value="C:plasma membrane"/>
    <property type="evidence" value="ECO:0007669"/>
    <property type="project" value="UniProtKB-SubCell"/>
</dbReference>
<dbReference type="PANTHER" id="PTHR30619">
    <property type="entry name" value="DNA INTERNALIZATION/COMPETENCE PROTEIN COMEC/REC2"/>
    <property type="match status" value="1"/>
</dbReference>
<dbReference type="Pfam" id="PF13567">
    <property type="entry name" value="DUF4131"/>
    <property type="match status" value="1"/>
</dbReference>
<dbReference type="KEGG" id="mbac:BN1209_0485"/>
<name>A0A0B7ITE1_9PROT</name>
<dbReference type="SUPFAM" id="SSF56281">
    <property type="entry name" value="Metallo-hydrolase/oxidoreductase"/>
    <property type="match status" value="1"/>
</dbReference>
<evidence type="ECO:0000256" key="2">
    <source>
        <dbReference type="ARBA" id="ARBA00022475"/>
    </source>
</evidence>
<evidence type="ECO:0000256" key="3">
    <source>
        <dbReference type="ARBA" id="ARBA00022692"/>
    </source>
</evidence>